<evidence type="ECO:0000313" key="2">
    <source>
        <dbReference type="EMBL" id="OXA53879.1"/>
    </source>
</evidence>
<protein>
    <submittedName>
        <fullName evidence="2">Uncharacterized protein</fullName>
    </submittedName>
</protein>
<feature type="transmembrane region" description="Helical" evidence="1">
    <location>
        <begin position="436"/>
        <end position="456"/>
    </location>
</feature>
<organism evidence="2 3">
    <name type="scientific">Folsomia candida</name>
    <name type="common">Springtail</name>
    <dbReference type="NCBI Taxonomy" id="158441"/>
    <lineage>
        <taxon>Eukaryota</taxon>
        <taxon>Metazoa</taxon>
        <taxon>Ecdysozoa</taxon>
        <taxon>Arthropoda</taxon>
        <taxon>Hexapoda</taxon>
        <taxon>Collembola</taxon>
        <taxon>Entomobryomorpha</taxon>
        <taxon>Isotomoidea</taxon>
        <taxon>Isotomidae</taxon>
        <taxon>Proisotominae</taxon>
        <taxon>Folsomia</taxon>
    </lineage>
</organism>
<accession>A0A226E8Q9</accession>
<dbReference type="AlphaFoldDB" id="A0A226E8Q9"/>
<sequence length="713" mass="81689">MHLNYPKNVGFDVELVRTTIQTPHWSTMFYKPVKCIILEILLIKYSFAFDLFQFHAKFSPQCISIFSDFISDLDLFEEFEFWEETNTGNALIIQTDTEQNPLNLTVLLGLKHVQSELCVLLYNPVYDVPYQLLRLYNNGFYQKILSIPTSAKFQVLVAPDSDILSDWYAYLGRARTDFDSIFPKTFLLPVKRHVDTVDNHVAYLCILCRIPFSKLGNLRTVVVLKFFQDLIQAEQRHAYTAVKSPELDKLKKPEDKYIHPTTIQTAISFITQLLQESKHSVGLHQLPAVLALANFSFPQWVSYLLIEGVIQTTNVSSPQVSYPVHPLTLPQLESQDLVNPPSDASLIIIRKNEHNFLTCHGTRSMIKYALYLTPFDAWIWTISLVTLITSSLVIYLLQCDDQNDTVTSLVIQLLAIFLEQSSEPGTFLRTGISKKIIFMLWCIVCIVLGTGHRAIFTTDMITPPEITLPYAQFRDLYEHNFTFAGAVSPDGEAHWIKHGEILDFVQSDVIVEFEFLKKSGIQELVNLSRRILSKSGRNNRYTYFRAVSFTDPVHFKNLLARCDGRIAYIDLRERIDRILPYLNEAMSKVGSEVKFGKGGAALWTSYTGWTWLRGAREGQSRLAEGLRDRLQILISAGIYSFWENLFDRFKGRELFDRFDDVVQKKSSREVGLTMGANVQSAFILWAVCSGFSGLVWIWEIVGFLFNRKAKQIG</sequence>
<keyword evidence="1" id="KW-0812">Transmembrane</keyword>
<feature type="transmembrane region" description="Helical" evidence="1">
    <location>
        <begin position="682"/>
        <end position="705"/>
    </location>
</feature>
<dbReference type="Proteomes" id="UP000198287">
    <property type="component" value="Unassembled WGS sequence"/>
</dbReference>
<reference evidence="2 3" key="1">
    <citation type="submission" date="2015-12" db="EMBL/GenBank/DDBJ databases">
        <title>The genome of Folsomia candida.</title>
        <authorList>
            <person name="Faddeeva A."/>
            <person name="Derks M.F."/>
            <person name="Anvar Y."/>
            <person name="Smit S."/>
            <person name="Van Straalen N."/>
            <person name="Roelofs D."/>
        </authorList>
    </citation>
    <scope>NUCLEOTIDE SEQUENCE [LARGE SCALE GENOMIC DNA]</scope>
    <source>
        <strain evidence="2 3">VU population</strain>
        <tissue evidence="2">Whole body</tissue>
    </source>
</reference>
<keyword evidence="3" id="KW-1185">Reference proteome</keyword>
<keyword evidence="1" id="KW-0472">Membrane</keyword>
<evidence type="ECO:0000256" key="1">
    <source>
        <dbReference type="SAM" id="Phobius"/>
    </source>
</evidence>
<gene>
    <name evidence="2" type="ORF">Fcan01_11253</name>
</gene>
<proteinExistence type="predicted"/>
<feature type="transmembrane region" description="Helical" evidence="1">
    <location>
        <begin position="377"/>
        <end position="397"/>
    </location>
</feature>
<evidence type="ECO:0000313" key="3">
    <source>
        <dbReference type="Proteomes" id="UP000198287"/>
    </source>
</evidence>
<dbReference type="EMBL" id="LNIX01000005">
    <property type="protein sequence ID" value="OXA53879.1"/>
    <property type="molecule type" value="Genomic_DNA"/>
</dbReference>
<name>A0A226E8Q9_FOLCA</name>
<comment type="caution">
    <text evidence="2">The sequence shown here is derived from an EMBL/GenBank/DDBJ whole genome shotgun (WGS) entry which is preliminary data.</text>
</comment>
<keyword evidence="1" id="KW-1133">Transmembrane helix</keyword>